<name>A0A7W7CQI7_9ACTN</name>
<dbReference type="RefSeq" id="WP_184951556.1">
    <property type="nucleotide sequence ID" value="NZ_BOMC01000063.1"/>
</dbReference>
<keyword evidence="3" id="KW-1185">Reference proteome</keyword>
<dbReference type="InterPro" id="IPR018713">
    <property type="entry name" value="MPAB/Lcp_cat_dom"/>
</dbReference>
<dbReference type="Pfam" id="PF09995">
    <property type="entry name" value="MPAB_Lcp_cat"/>
    <property type="match status" value="1"/>
</dbReference>
<accession>A0A7W7CQI7</accession>
<dbReference type="PANTHER" id="PTHR36151">
    <property type="entry name" value="BLR2777 PROTEIN"/>
    <property type="match status" value="1"/>
</dbReference>
<evidence type="ECO:0000259" key="1">
    <source>
        <dbReference type="Pfam" id="PF09995"/>
    </source>
</evidence>
<dbReference type="PANTHER" id="PTHR36151:SF3">
    <property type="entry name" value="ER-BOUND OXYGENASE MPAB_MPAB'_RUBBER OXYGENASE CATALYTIC DOMAIN-CONTAINING PROTEIN"/>
    <property type="match status" value="1"/>
</dbReference>
<dbReference type="Proteomes" id="UP000542742">
    <property type="component" value="Unassembled WGS sequence"/>
</dbReference>
<reference evidence="2 3" key="1">
    <citation type="submission" date="2020-08" db="EMBL/GenBank/DDBJ databases">
        <title>Sequencing the genomes of 1000 actinobacteria strains.</title>
        <authorList>
            <person name="Klenk H.-P."/>
        </authorList>
    </citation>
    <scope>NUCLEOTIDE SEQUENCE [LARGE SCALE GENOMIC DNA]</scope>
    <source>
        <strain evidence="2 3">DSM 45518</strain>
    </source>
</reference>
<evidence type="ECO:0000313" key="2">
    <source>
        <dbReference type="EMBL" id="MBB4692879.1"/>
    </source>
</evidence>
<comment type="caution">
    <text evidence="2">The sequence shown here is derived from an EMBL/GenBank/DDBJ whole genome shotgun (WGS) entry which is preliminary data.</text>
</comment>
<dbReference type="AlphaFoldDB" id="A0A7W7CQI7"/>
<protein>
    <submittedName>
        <fullName evidence="2">Uncharacterized protein (DUF2236 family)</fullName>
    </submittedName>
</protein>
<dbReference type="EMBL" id="JACHMF010000001">
    <property type="protein sequence ID" value="MBB4692879.1"/>
    <property type="molecule type" value="Genomic_DNA"/>
</dbReference>
<sequence length="280" mass="30943">MDHNSGLFRPDSVSWKVFADPIVALGGLRSLYLQALHPRAVAGIAQNSAYRQDPWRRLIKTWQFLRTVLYGTTAEAEAAASRVRRLHAGMRASDPLTGEVYRLDEPDLLRWVHVTEVESFLTAVRRSGVPLTGPEADLFYTEQRLSAELIGLDPASVPGSAREVADYYDSVRPQLRRTREAAEIAGFLAEAPPPPPGPRALRPALTRGPASWLYSGLSVTAIGLLPPWARGLYGFRDRPLNDVTASASARATRFLVRVSLPPKYRVQPLREAALQRAARS</sequence>
<feature type="domain" description="ER-bound oxygenase mpaB/mpaB'/Rubber oxygenase catalytic" evidence="1">
    <location>
        <begin position="15"/>
        <end position="253"/>
    </location>
</feature>
<organism evidence="2 3">
    <name type="scientific">Paractinoplanes abujensis</name>
    <dbReference type="NCBI Taxonomy" id="882441"/>
    <lineage>
        <taxon>Bacteria</taxon>
        <taxon>Bacillati</taxon>
        <taxon>Actinomycetota</taxon>
        <taxon>Actinomycetes</taxon>
        <taxon>Micromonosporales</taxon>
        <taxon>Micromonosporaceae</taxon>
        <taxon>Paractinoplanes</taxon>
    </lineage>
</organism>
<evidence type="ECO:0000313" key="3">
    <source>
        <dbReference type="Proteomes" id="UP000542742"/>
    </source>
</evidence>
<dbReference type="GO" id="GO:0016491">
    <property type="term" value="F:oxidoreductase activity"/>
    <property type="evidence" value="ECO:0007669"/>
    <property type="project" value="InterPro"/>
</dbReference>
<gene>
    <name evidence="2" type="ORF">BKA14_003027</name>
</gene>
<proteinExistence type="predicted"/>